<protein>
    <recommendedName>
        <fullName evidence="3">Inhibitor of sigma-G Gin</fullName>
    </recommendedName>
</protein>
<dbReference type="RefSeq" id="WP_188804795.1">
    <property type="nucleotide sequence ID" value="NZ_BMOK01000018.1"/>
</dbReference>
<evidence type="ECO:0000313" key="2">
    <source>
        <dbReference type="Proteomes" id="UP000654670"/>
    </source>
</evidence>
<organism evidence="1 2">
    <name type="scientific">Sporolactobacillus putidus</name>
    <dbReference type="NCBI Taxonomy" id="492735"/>
    <lineage>
        <taxon>Bacteria</taxon>
        <taxon>Bacillati</taxon>
        <taxon>Bacillota</taxon>
        <taxon>Bacilli</taxon>
        <taxon>Bacillales</taxon>
        <taxon>Sporolactobacillaceae</taxon>
        <taxon>Sporolactobacillus</taxon>
    </lineage>
</organism>
<dbReference type="Pfam" id="PF10764">
    <property type="entry name" value="Gin"/>
    <property type="match status" value="1"/>
</dbReference>
<evidence type="ECO:0008006" key="3">
    <source>
        <dbReference type="Google" id="ProtNLM"/>
    </source>
</evidence>
<dbReference type="InterPro" id="IPR019700">
    <property type="entry name" value="Sigma-G_inhibitor_Gin"/>
</dbReference>
<reference evidence="1" key="2">
    <citation type="submission" date="2020-09" db="EMBL/GenBank/DDBJ databases">
        <authorList>
            <person name="Sun Q."/>
            <person name="Ohkuma M."/>
        </authorList>
    </citation>
    <scope>NUCLEOTIDE SEQUENCE</scope>
    <source>
        <strain evidence="1">JCM 15325</strain>
    </source>
</reference>
<sequence>MAMQMHPQAGETCMICGQVKQTGIHICNQLICDSCQKKIVETDVTDWKYRHYVNKLSRLQLKVTEQSEQTNNG</sequence>
<accession>A0A917SA56</accession>
<reference evidence="1" key="1">
    <citation type="journal article" date="2014" name="Int. J. Syst. Evol. Microbiol.">
        <title>Complete genome sequence of Corynebacterium casei LMG S-19264T (=DSM 44701T), isolated from a smear-ripened cheese.</title>
        <authorList>
            <consortium name="US DOE Joint Genome Institute (JGI-PGF)"/>
            <person name="Walter F."/>
            <person name="Albersmeier A."/>
            <person name="Kalinowski J."/>
            <person name="Ruckert C."/>
        </authorList>
    </citation>
    <scope>NUCLEOTIDE SEQUENCE</scope>
    <source>
        <strain evidence="1">JCM 15325</strain>
    </source>
</reference>
<proteinExistence type="predicted"/>
<comment type="caution">
    <text evidence="1">The sequence shown here is derived from an EMBL/GenBank/DDBJ whole genome shotgun (WGS) entry which is preliminary data.</text>
</comment>
<dbReference type="EMBL" id="BMOK01000018">
    <property type="protein sequence ID" value="GGL63900.1"/>
    <property type="molecule type" value="Genomic_DNA"/>
</dbReference>
<keyword evidence="2" id="KW-1185">Reference proteome</keyword>
<dbReference type="Proteomes" id="UP000654670">
    <property type="component" value="Unassembled WGS sequence"/>
</dbReference>
<dbReference type="AlphaFoldDB" id="A0A917SA56"/>
<evidence type="ECO:0000313" key="1">
    <source>
        <dbReference type="EMBL" id="GGL63900.1"/>
    </source>
</evidence>
<name>A0A917SA56_9BACL</name>
<gene>
    <name evidence="1" type="ORF">GCM10007968_29850</name>
</gene>